<dbReference type="RefSeq" id="WP_126750467.1">
    <property type="nucleotide sequence ID" value="NZ_CP044334.1"/>
</dbReference>
<organism evidence="1">
    <name type="scientific">Xanthomonas arboricola pv. pruni</name>
    <dbReference type="NCBI Taxonomy" id="69929"/>
    <lineage>
        <taxon>Bacteria</taxon>
        <taxon>Pseudomonadati</taxon>
        <taxon>Pseudomonadota</taxon>
        <taxon>Gammaproteobacteria</taxon>
        <taxon>Lysobacterales</taxon>
        <taxon>Lysobacteraceae</taxon>
        <taxon>Xanthomonas</taxon>
    </lineage>
</organism>
<comment type="caution">
    <text evidence="1">The sequence shown here is derived from an EMBL/GenBank/DDBJ whole genome shotgun (WGS) entry which is preliminary data.</text>
</comment>
<reference evidence="1" key="1">
    <citation type="submission" date="2023-06" db="EMBL/GenBank/DDBJ databases">
        <title>Genome sequences of Xanthomonas arboricola from Serbia and Montenegro.</title>
        <authorList>
            <person name="Ilicic R."/>
            <person name="Jelusic A."/>
            <person name="Harrison J."/>
            <person name="Greer S."/>
            <person name="Grant M."/>
            <person name="Vicente J."/>
            <person name="Popovic Milovanovic T."/>
            <person name="Studholme D.J."/>
        </authorList>
    </citation>
    <scope>NUCLEOTIDE SEQUENCE</scope>
    <source>
        <strain evidence="1">Xp320</strain>
    </source>
</reference>
<evidence type="ECO:0000313" key="1">
    <source>
        <dbReference type="EMBL" id="MDN0288078.1"/>
    </source>
</evidence>
<name>A0AAP4KBT2_9XANT</name>
<accession>A0AAP4KBT2</accession>
<dbReference type="EMBL" id="JASVYU010000022">
    <property type="protein sequence ID" value="MDN0288078.1"/>
    <property type="molecule type" value="Genomic_DNA"/>
</dbReference>
<dbReference type="AlphaFoldDB" id="A0AAP4KBT2"/>
<gene>
    <name evidence="1" type="ORF">QSH54_15865</name>
</gene>
<protein>
    <submittedName>
        <fullName evidence="1">Uncharacterized protein</fullName>
    </submittedName>
</protein>
<proteinExistence type="predicted"/>
<sequence>MNALTWTPQIPSRPQRNIRGQLLPRNIRRMQSATSVMPMLDDSEMNTTELKRATQLLCH</sequence>